<gene>
    <name evidence="1" type="ORF">HO133_006752</name>
</gene>
<dbReference type="EMBL" id="JACCJB010000026">
    <property type="protein sequence ID" value="KAF6217650.1"/>
    <property type="molecule type" value="Genomic_DNA"/>
</dbReference>
<accession>A0A8H6C5H6</accession>
<dbReference type="AlphaFoldDB" id="A0A8H6C5H6"/>
<name>A0A8H6C5H6_9LECA</name>
<keyword evidence="2" id="KW-1185">Reference proteome</keyword>
<dbReference type="GeneID" id="59335153"/>
<comment type="caution">
    <text evidence="1">The sequence shown here is derived from an EMBL/GenBank/DDBJ whole genome shotgun (WGS) entry which is preliminary data.</text>
</comment>
<reference evidence="1 2" key="1">
    <citation type="journal article" date="2020" name="Genomics">
        <title>Complete, high-quality genomes from long-read metagenomic sequencing of two wolf lichen thalli reveals enigmatic genome architecture.</title>
        <authorList>
            <person name="McKenzie S.K."/>
            <person name="Walston R.F."/>
            <person name="Allen J.L."/>
        </authorList>
    </citation>
    <scope>NUCLEOTIDE SEQUENCE [LARGE SCALE GENOMIC DNA]</scope>
    <source>
        <strain evidence="1">WasteWater1</strain>
    </source>
</reference>
<protein>
    <submittedName>
        <fullName evidence="1">Uncharacterized protein</fullName>
    </submittedName>
</protein>
<dbReference type="Proteomes" id="UP000593566">
    <property type="component" value="Unassembled WGS sequence"/>
</dbReference>
<evidence type="ECO:0000313" key="2">
    <source>
        <dbReference type="Proteomes" id="UP000593566"/>
    </source>
</evidence>
<dbReference type="RefSeq" id="XP_037147085.1">
    <property type="nucleotide sequence ID" value="XM_037297649.1"/>
</dbReference>
<organism evidence="1 2">
    <name type="scientific">Letharia lupina</name>
    <dbReference type="NCBI Taxonomy" id="560253"/>
    <lineage>
        <taxon>Eukaryota</taxon>
        <taxon>Fungi</taxon>
        <taxon>Dikarya</taxon>
        <taxon>Ascomycota</taxon>
        <taxon>Pezizomycotina</taxon>
        <taxon>Lecanoromycetes</taxon>
        <taxon>OSLEUM clade</taxon>
        <taxon>Lecanoromycetidae</taxon>
        <taxon>Lecanorales</taxon>
        <taxon>Lecanorineae</taxon>
        <taxon>Parmeliaceae</taxon>
        <taxon>Letharia</taxon>
    </lineage>
</organism>
<evidence type="ECO:0000313" key="1">
    <source>
        <dbReference type="EMBL" id="KAF6217650.1"/>
    </source>
</evidence>
<sequence>MAGLDTTTAAAVPVVIAAQRTTSRAKISTAAPTPARLDSATARPTVRHRLCLPVLQQRRQWARRADRL</sequence>
<proteinExistence type="predicted"/>